<dbReference type="EMBL" id="GGMS01011521">
    <property type="protein sequence ID" value="MBY80724.1"/>
    <property type="molecule type" value="Transcribed_RNA"/>
</dbReference>
<sequence>MQNADKRVARRRRREHTSGIANRSKRKYLNTDVEQNPDDVRAVAARWPIYESRVNACNDLHLKDRYTFRKISQSTGVSLKKRRTNEACPLEQRFSKCVP</sequence>
<organism evidence="2">
    <name type="scientific">Sipha flava</name>
    <name type="common">yellow sugarcane aphid</name>
    <dbReference type="NCBI Taxonomy" id="143950"/>
    <lineage>
        <taxon>Eukaryota</taxon>
        <taxon>Metazoa</taxon>
        <taxon>Ecdysozoa</taxon>
        <taxon>Arthropoda</taxon>
        <taxon>Hexapoda</taxon>
        <taxon>Insecta</taxon>
        <taxon>Pterygota</taxon>
        <taxon>Neoptera</taxon>
        <taxon>Paraneoptera</taxon>
        <taxon>Hemiptera</taxon>
        <taxon>Sternorrhyncha</taxon>
        <taxon>Aphidomorpha</taxon>
        <taxon>Aphidoidea</taxon>
        <taxon>Aphididae</taxon>
        <taxon>Sipha</taxon>
    </lineage>
</organism>
<name>A0A2S2QSN0_9HEMI</name>
<accession>A0A2S2QSN0</accession>
<dbReference type="AlphaFoldDB" id="A0A2S2QSN0"/>
<evidence type="ECO:0000313" key="2">
    <source>
        <dbReference type="EMBL" id="MBY80724.1"/>
    </source>
</evidence>
<evidence type="ECO:0000256" key="1">
    <source>
        <dbReference type="SAM" id="MobiDB-lite"/>
    </source>
</evidence>
<gene>
    <name evidence="2" type="ORF">g.146987</name>
</gene>
<reference evidence="2" key="1">
    <citation type="submission" date="2018-04" db="EMBL/GenBank/DDBJ databases">
        <title>Transcriptome assembly of Sipha flava.</title>
        <authorList>
            <person name="Scully E.D."/>
            <person name="Geib S.M."/>
            <person name="Palmer N.A."/>
            <person name="Koch K."/>
            <person name="Bradshaw J."/>
            <person name="Heng-Moss T."/>
            <person name="Sarath G."/>
        </authorList>
    </citation>
    <scope>NUCLEOTIDE SEQUENCE</scope>
</reference>
<feature type="region of interest" description="Disordered" evidence="1">
    <location>
        <begin position="1"/>
        <end position="32"/>
    </location>
</feature>
<protein>
    <submittedName>
        <fullName evidence="2">Uncharacterized protein</fullName>
    </submittedName>
</protein>
<proteinExistence type="predicted"/>